<dbReference type="GO" id="GO:0035269">
    <property type="term" value="P:protein O-linked glycosylation via mannose"/>
    <property type="evidence" value="ECO:0007669"/>
    <property type="project" value="TreeGrafter"/>
</dbReference>
<evidence type="ECO:0000256" key="1">
    <source>
        <dbReference type="ARBA" id="ARBA00004606"/>
    </source>
</evidence>
<dbReference type="GO" id="GO:0016020">
    <property type="term" value="C:membrane"/>
    <property type="evidence" value="ECO:0007669"/>
    <property type="project" value="UniProtKB-SubCell"/>
</dbReference>
<evidence type="ECO:0000256" key="3">
    <source>
        <dbReference type="ARBA" id="ARBA00022968"/>
    </source>
</evidence>
<keyword evidence="10" id="KW-1185">Reference proteome</keyword>
<proteinExistence type="predicted"/>
<dbReference type="OrthoDB" id="411524at2759"/>
<keyword evidence="4" id="KW-1133">Transmembrane helix</keyword>
<sequence>MRKHIIGYITSKRRRNIYDVTQLFLLFLCCKAATEIKQAAGQGNDVELVQRCFNALYNSTPTTFGSFMTSSPVSLNISRVWRSAKEWPFPLTVFSTATMDRVHHLESLCQMLPGSAVSAAVYLPLVQPHGVFLLPRNEALVQETQAKLQEVFNRLEFSNDTCSLRMLLLSEVVADRALASLVPINALRNAALLAIRTPLAAMIDVDLAISDSLKSILADPNKVQAMQQAATSFWVLPAWESESHLKQQDAQNTVLSAIKGDKQRLAMLWQSRHLRMFSEDVFPQGHNATDYRRWLSAEQPYAVRYARGYEPWGITTRERYMVMPYDIRFRGCFRDKVTQVASLAYINTSFAAIPDAWLVHQPHKLSAAASIAFGHTGKRSNRVEALQQWLRVQALHKVVFYRGINTTKFMLHKAHSLVTSDDAMGAMAAGRYQPIVGLQFRSCRDSLPWF</sequence>
<evidence type="ECO:0000313" key="10">
    <source>
        <dbReference type="Proteomes" id="UP000747110"/>
    </source>
</evidence>
<protein>
    <submittedName>
        <fullName evidence="8">Uncharacterized protein</fullName>
    </submittedName>
</protein>
<evidence type="ECO:0000313" key="9">
    <source>
        <dbReference type="Proteomes" id="UP000722791"/>
    </source>
</evidence>
<evidence type="ECO:0000256" key="6">
    <source>
        <dbReference type="ARBA" id="ARBA00023180"/>
    </source>
</evidence>
<keyword evidence="2" id="KW-0812">Transmembrane</keyword>
<comment type="caution">
    <text evidence="8">The sequence shown here is derived from an EMBL/GenBank/DDBJ whole genome shotgun (WGS) entry which is preliminary data.</text>
</comment>
<evidence type="ECO:0000256" key="5">
    <source>
        <dbReference type="ARBA" id="ARBA00023136"/>
    </source>
</evidence>
<dbReference type="EMBL" id="BNCP01000030">
    <property type="protein sequence ID" value="GIL84618.1"/>
    <property type="molecule type" value="Genomic_DNA"/>
</dbReference>
<evidence type="ECO:0000313" key="7">
    <source>
        <dbReference type="EMBL" id="GIL84618.1"/>
    </source>
</evidence>
<evidence type="ECO:0000256" key="2">
    <source>
        <dbReference type="ARBA" id="ARBA00022692"/>
    </source>
</evidence>
<keyword evidence="5" id="KW-0472">Membrane</keyword>
<dbReference type="Proteomes" id="UP000722791">
    <property type="component" value="Unassembled WGS sequence"/>
</dbReference>
<reference evidence="8" key="1">
    <citation type="journal article" date="2021" name="Proc. Natl. Acad. Sci. U.S.A.">
        <title>Three genomes in the algal genus Volvox reveal the fate of a haploid sex-determining region after a transition to homothallism.</title>
        <authorList>
            <person name="Yamamoto K."/>
            <person name="Hamaji T."/>
            <person name="Kawai-Toyooka H."/>
            <person name="Matsuzaki R."/>
            <person name="Takahashi F."/>
            <person name="Nishimura Y."/>
            <person name="Kawachi M."/>
            <person name="Noguchi H."/>
            <person name="Minakuchi Y."/>
            <person name="Umen J.G."/>
            <person name="Toyoda A."/>
            <person name="Nozaki H."/>
        </authorList>
    </citation>
    <scope>NUCLEOTIDE SEQUENCE</scope>
    <source>
        <strain evidence="8">NIES-3785</strain>
        <strain evidence="7">NIES-3786</strain>
    </source>
</reference>
<name>A0A8J4LUU2_9CHLO</name>
<dbReference type="PANTHER" id="PTHR12270">
    <property type="entry name" value="GLYCOSYLTRANSFERASE-RELATED"/>
    <property type="match status" value="1"/>
</dbReference>
<dbReference type="GO" id="GO:0042285">
    <property type="term" value="F:xylosyltransferase activity"/>
    <property type="evidence" value="ECO:0007669"/>
    <property type="project" value="TreeGrafter"/>
</dbReference>
<dbReference type="InterPro" id="IPR051292">
    <property type="entry name" value="Xyl/GlcA_transferase"/>
</dbReference>
<gene>
    <name evidence="7" type="ORF">Vretifemale_13288</name>
    <name evidence="8" type="ORF">Vretimale_14563</name>
</gene>
<dbReference type="Proteomes" id="UP000747110">
    <property type="component" value="Unassembled WGS sequence"/>
</dbReference>
<keyword evidence="6" id="KW-0325">Glycoprotein</keyword>
<dbReference type="EMBL" id="BNCQ01000036">
    <property type="protein sequence ID" value="GIM10976.1"/>
    <property type="molecule type" value="Genomic_DNA"/>
</dbReference>
<comment type="subcellular location">
    <subcellularLocation>
        <location evidence="1">Membrane</location>
        <topology evidence="1">Single-pass type II membrane protein</topology>
    </subcellularLocation>
</comment>
<evidence type="ECO:0000256" key="4">
    <source>
        <dbReference type="ARBA" id="ARBA00022989"/>
    </source>
</evidence>
<dbReference type="PANTHER" id="PTHR12270:SF52">
    <property type="entry name" value="GLYCOSYLTRANSFERASE-LIKE PROTEIN GNT13-RELATED"/>
    <property type="match status" value="1"/>
</dbReference>
<accession>A0A8J4LUU2</accession>
<keyword evidence="3" id="KW-0735">Signal-anchor</keyword>
<dbReference type="Pfam" id="PF13896">
    <property type="entry name" value="Glyco_transf_49"/>
    <property type="match status" value="1"/>
</dbReference>
<dbReference type="GO" id="GO:0015020">
    <property type="term" value="F:glucuronosyltransferase activity"/>
    <property type="evidence" value="ECO:0007669"/>
    <property type="project" value="TreeGrafter"/>
</dbReference>
<organism evidence="8 9">
    <name type="scientific">Volvox reticuliferus</name>
    <dbReference type="NCBI Taxonomy" id="1737510"/>
    <lineage>
        <taxon>Eukaryota</taxon>
        <taxon>Viridiplantae</taxon>
        <taxon>Chlorophyta</taxon>
        <taxon>core chlorophytes</taxon>
        <taxon>Chlorophyceae</taxon>
        <taxon>CS clade</taxon>
        <taxon>Chlamydomonadales</taxon>
        <taxon>Volvocaceae</taxon>
        <taxon>Volvox</taxon>
    </lineage>
</organism>
<evidence type="ECO:0000313" key="8">
    <source>
        <dbReference type="EMBL" id="GIM10976.1"/>
    </source>
</evidence>
<dbReference type="AlphaFoldDB" id="A0A8J4LUU2"/>